<reference evidence="2" key="1">
    <citation type="submission" date="2020-05" db="EMBL/GenBank/DDBJ databases">
        <authorList>
            <person name="Chiriac C."/>
            <person name="Salcher M."/>
            <person name="Ghai R."/>
            <person name="Kavagutti S V."/>
        </authorList>
    </citation>
    <scope>NUCLEOTIDE SEQUENCE</scope>
</reference>
<accession>A0A6J6D194</accession>
<protein>
    <submittedName>
        <fullName evidence="2">Unannotated protein</fullName>
    </submittedName>
</protein>
<feature type="region of interest" description="Disordered" evidence="1">
    <location>
        <begin position="37"/>
        <end position="76"/>
    </location>
</feature>
<dbReference type="EMBL" id="CAEZSR010000041">
    <property type="protein sequence ID" value="CAB4556193.1"/>
    <property type="molecule type" value="Genomic_DNA"/>
</dbReference>
<feature type="region of interest" description="Disordered" evidence="1">
    <location>
        <begin position="262"/>
        <end position="282"/>
    </location>
</feature>
<evidence type="ECO:0000313" key="2">
    <source>
        <dbReference type="EMBL" id="CAB4556193.1"/>
    </source>
</evidence>
<gene>
    <name evidence="2" type="ORF">UFOPK1493_01423</name>
</gene>
<organism evidence="2">
    <name type="scientific">freshwater metagenome</name>
    <dbReference type="NCBI Taxonomy" id="449393"/>
    <lineage>
        <taxon>unclassified sequences</taxon>
        <taxon>metagenomes</taxon>
        <taxon>ecological metagenomes</taxon>
    </lineage>
</organism>
<feature type="compositionally biased region" description="Basic and acidic residues" evidence="1">
    <location>
        <begin position="53"/>
        <end position="63"/>
    </location>
</feature>
<proteinExistence type="predicted"/>
<name>A0A6J6D194_9ZZZZ</name>
<feature type="region of interest" description="Disordered" evidence="1">
    <location>
        <begin position="1"/>
        <end position="20"/>
    </location>
</feature>
<sequence>MGDRQLRHGDHAARSQREHGADRAVVVVHLAVAAQAVRVHRHRGHHRAVPAHRGTERAHERHPGPQHGDVGRGAADVGDDRVVETGEVGGAHEARCRTRQDRLDRTLAHERSRHQRPVTTHHHHRCVHALVHQGAFGGGHQPVDDRHQTGVQDRRHGAARPVQLLGQHVARRHRRPGDLADHGRSGTLVRRVAHAELRHHRKAVHAVGHRGDLGAQPVEVERGSLAAVGVVTARQQDGRVAGERVAQAAALDHLVVEADDHRGDRTAGSLHERVGGERGGERHQLDAGRIDAGRVHRTVDRSGDADAEVVVRGRRLRLGDHDPRVLVVDDGVGVRATGVDAEQQAWGAGGGVREGVGHRIVGAVERGSG</sequence>
<feature type="compositionally biased region" description="Basic residues" evidence="1">
    <location>
        <begin position="38"/>
        <end position="50"/>
    </location>
</feature>
<evidence type="ECO:0000256" key="1">
    <source>
        <dbReference type="SAM" id="MobiDB-lite"/>
    </source>
</evidence>
<dbReference type="AlphaFoldDB" id="A0A6J6D194"/>